<gene>
    <name evidence="1" type="ORF">LDC_1868</name>
</gene>
<accession>D9PK05</accession>
<dbReference type="EMBL" id="ADZX01000568">
    <property type="protein sequence ID" value="EFK96110.1"/>
    <property type="molecule type" value="Genomic_DNA"/>
</dbReference>
<proteinExistence type="predicted"/>
<reference evidence="1" key="1">
    <citation type="submission" date="2010-07" db="EMBL/GenBank/DDBJ databases">
        <authorList>
            <consortium name="CONSOLIDER consortium CSD2007-00005"/>
            <person name="Guazzaroni M.-E."/>
            <person name="Richter M."/>
            <person name="Garcia-Salamanca A."/>
            <person name="Yarza P."/>
            <person name="Ferrer M."/>
        </authorList>
    </citation>
    <scope>NUCLEOTIDE SEQUENCE</scope>
</reference>
<organism evidence="1">
    <name type="scientific">sediment metagenome</name>
    <dbReference type="NCBI Taxonomy" id="749907"/>
    <lineage>
        <taxon>unclassified sequences</taxon>
        <taxon>metagenomes</taxon>
        <taxon>ecological metagenomes</taxon>
    </lineage>
</organism>
<evidence type="ECO:0000313" key="1">
    <source>
        <dbReference type="EMBL" id="EFK96110.1"/>
    </source>
</evidence>
<comment type="caution">
    <text evidence="1">The sequence shown here is derived from an EMBL/GenBank/DDBJ whole genome shotgun (WGS) entry which is preliminary data.</text>
</comment>
<reference evidence="1" key="2">
    <citation type="journal article" date="2011" name="Microb. Ecol.">
        <title>Taxonomic and Functional Metagenomic Profiling of the Microbial Community in the Anoxic Sediment of a Sub-saline Shallow Lake (Laguna de Carrizo, Central Spain).</title>
        <authorList>
            <person name="Ferrer M."/>
            <person name="Guazzaroni M.E."/>
            <person name="Richter M."/>
            <person name="Garcia-Salamanca A."/>
            <person name="Yarza P."/>
            <person name="Suarez-Suarez A."/>
            <person name="Solano J."/>
            <person name="Alcaide M."/>
            <person name="van Dillewijn P."/>
            <person name="Molina-Henares M.A."/>
            <person name="Lopez-Cortes N."/>
            <person name="Al-Ramahi Y."/>
            <person name="Guerrero C."/>
            <person name="Acosta A."/>
            <person name="de Eugenio L.I."/>
            <person name="Martinez V."/>
            <person name="Marques S."/>
            <person name="Rojo F."/>
            <person name="Santero E."/>
            <person name="Genilloud O."/>
            <person name="Perez-Perez J."/>
            <person name="Rossello-Mora R."/>
            <person name="Ramos J.L."/>
        </authorList>
    </citation>
    <scope>NUCLEOTIDE SEQUENCE</scope>
</reference>
<sequence>MEETPMEAKATKKPASPRKRALGRLGICAACTNLAVCRYPKSINNPVMFCEEFSAIKAKSRARESAQKPVLVETAKPVGVNKEIFSINYVGLCKHCEKLYACRLTKPGGGTWQCEFFEERKAGHGSQVP</sequence>
<dbReference type="AlphaFoldDB" id="D9PK05"/>
<protein>
    <submittedName>
        <fullName evidence="1">Uncharacterized protein</fullName>
    </submittedName>
</protein>
<name>D9PK05_9ZZZZ</name>